<dbReference type="InterPro" id="IPR000887">
    <property type="entry name" value="Aldlse_KDPG_KHG"/>
</dbReference>
<dbReference type="CDD" id="cd00452">
    <property type="entry name" value="KDPG_aldolase"/>
    <property type="match status" value="1"/>
</dbReference>
<gene>
    <name evidence="6" type="ORF">H7F49_06370</name>
</gene>
<dbReference type="Proteomes" id="UP000520156">
    <property type="component" value="Unassembled WGS sequence"/>
</dbReference>
<evidence type="ECO:0000313" key="6">
    <source>
        <dbReference type="EMBL" id="MBC2651322.1"/>
    </source>
</evidence>
<accession>A0A7X1KBQ8</accession>
<dbReference type="NCBIfam" id="NF006600">
    <property type="entry name" value="PRK09140.1"/>
    <property type="match status" value="1"/>
</dbReference>
<comment type="pathway">
    <text evidence="1">Carbohydrate acid metabolism.</text>
</comment>
<evidence type="ECO:0000313" key="7">
    <source>
        <dbReference type="Proteomes" id="UP000520156"/>
    </source>
</evidence>
<reference evidence="6 7" key="1">
    <citation type="submission" date="2020-08" db="EMBL/GenBank/DDBJ databases">
        <title>The genome sequence of Novosphingobium flavum 4Y4.</title>
        <authorList>
            <person name="Liu Y."/>
        </authorList>
    </citation>
    <scope>NUCLEOTIDE SEQUENCE [LARGE SCALE GENOMIC DNA]</scope>
    <source>
        <strain evidence="6 7">4Y4</strain>
    </source>
</reference>
<evidence type="ECO:0000256" key="1">
    <source>
        <dbReference type="ARBA" id="ARBA00004761"/>
    </source>
</evidence>
<comment type="similarity">
    <text evidence="2">Belongs to the KHG/KDPG aldolase family.</text>
</comment>
<organism evidence="6 7">
    <name type="scientific">Novosphingobium aerophilum</name>
    <dbReference type="NCBI Taxonomy" id="2839843"/>
    <lineage>
        <taxon>Bacteria</taxon>
        <taxon>Pseudomonadati</taxon>
        <taxon>Pseudomonadota</taxon>
        <taxon>Alphaproteobacteria</taxon>
        <taxon>Sphingomonadales</taxon>
        <taxon>Sphingomonadaceae</taxon>
        <taxon>Novosphingobium</taxon>
    </lineage>
</organism>
<dbReference type="Pfam" id="PF01081">
    <property type="entry name" value="Aldolase"/>
    <property type="match status" value="1"/>
</dbReference>
<keyword evidence="7" id="KW-1185">Reference proteome</keyword>
<evidence type="ECO:0000256" key="2">
    <source>
        <dbReference type="ARBA" id="ARBA00006906"/>
    </source>
</evidence>
<evidence type="ECO:0000256" key="4">
    <source>
        <dbReference type="ARBA" id="ARBA00023239"/>
    </source>
</evidence>
<evidence type="ECO:0000256" key="3">
    <source>
        <dbReference type="ARBA" id="ARBA00011233"/>
    </source>
</evidence>
<dbReference type="SUPFAM" id="SSF51569">
    <property type="entry name" value="Aldolase"/>
    <property type="match status" value="1"/>
</dbReference>
<name>A0A7X1KBQ8_9SPHN</name>
<keyword evidence="5" id="KW-0119">Carbohydrate metabolism</keyword>
<dbReference type="InterPro" id="IPR013785">
    <property type="entry name" value="Aldolase_TIM"/>
</dbReference>
<comment type="subunit">
    <text evidence="3">Homotrimer.</text>
</comment>
<comment type="caution">
    <text evidence="6">The sequence shown here is derived from an EMBL/GenBank/DDBJ whole genome shotgun (WGS) entry which is preliminary data.</text>
</comment>
<dbReference type="PANTHER" id="PTHR30246:SF1">
    <property type="entry name" value="2-DEHYDRO-3-DEOXY-6-PHOSPHOGALACTONATE ALDOLASE-RELATED"/>
    <property type="match status" value="1"/>
</dbReference>
<dbReference type="PANTHER" id="PTHR30246">
    <property type="entry name" value="2-KETO-3-DEOXY-6-PHOSPHOGLUCONATE ALDOLASE"/>
    <property type="match status" value="1"/>
</dbReference>
<dbReference type="EMBL" id="JACLAU010000006">
    <property type="protein sequence ID" value="MBC2651322.1"/>
    <property type="molecule type" value="Genomic_DNA"/>
</dbReference>
<dbReference type="Gene3D" id="3.20.20.70">
    <property type="entry name" value="Aldolase class I"/>
    <property type="match status" value="1"/>
</dbReference>
<protein>
    <submittedName>
        <fullName evidence="6">2-dehydro-3-deoxy-6-phosphogalactonate aldolase</fullName>
        <ecNumber evidence="6">4.1.2.21</ecNumber>
    </submittedName>
</protein>
<dbReference type="GO" id="GO:0008674">
    <property type="term" value="F:2-dehydro-3-deoxy-6-phosphogalactonate aldolase activity"/>
    <property type="evidence" value="ECO:0007669"/>
    <property type="project" value="UniProtKB-EC"/>
</dbReference>
<dbReference type="AlphaFoldDB" id="A0A7X1KBQ8"/>
<evidence type="ECO:0000256" key="5">
    <source>
        <dbReference type="ARBA" id="ARBA00023277"/>
    </source>
</evidence>
<sequence>MTDQPRPSRFSAALAACPLVAILRGITPDEAVPIGLALVDAGFRLIEVPMNSPDPLDSIGRLRRALPTEVLVGAGTVLGPATVGDLAALGADLVISPHADPAVIAAAAAAGLSAVPGIFTPTEAFAALSAGAAALKLFPAEAGSPAQLKAMLAVLPKGTPVLPVGGIVPEGLAPWLRAGARGFGLGSALYRPGDGAERVAERAGAFRAALAAAAADG</sequence>
<keyword evidence="4 6" id="KW-0456">Lyase</keyword>
<proteinExistence type="inferred from homology"/>
<dbReference type="RefSeq" id="WP_185682741.1">
    <property type="nucleotide sequence ID" value="NZ_JACLAU010000006.1"/>
</dbReference>
<dbReference type="EC" id="4.1.2.21" evidence="6"/>